<comment type="caution">
    <text evidence="8">The sequence shown here is derived from an EMBL/GenBank/DDBJ whole genome shotgun (WGS) entry which is preliminary data.</text>
</comment>
<dbReference type="EMBL" id="JBHSNA010000002">
    <property type="protein sequence ID" value="MFC5565505.1"/>
    <property type="molecule type" value="Genomic_DNA"/>
</dbReference>
<protein>
    <submittedName>
        <fullName evidence="8">M10 family metallopeptidase</fullName>
    </submittedName>
</protein>
<evidence type="ECO:0000256" key="6">
    <source>
        <dbReference type="SAM" id="MobiDB-lite"/>
    </source>
</evidence>
<reference evidence="9" key="1">
    <citation type="journal article" date="2019" name="Int. J. Syst. Evol. Microbiol.">
        <title>The Global Catalogue of Microorganisms (GCM) 10K type strain sequencing project: providing services to taxonomists for standard genome sequencing and annotation.</title>
        <authorList>
            <consortium name="The Broad Institute Genomics Platform"/>
            <consortium name="The Broad Institute Genome Sequencing Center for Infectious Disease"/>
            <person name="Wu L."/>
            <person name="Ma J."/>
        </authorList>
    </citation>
    <scope>NUCLEOTIDE SEQUENCE [LARGE SCALE GENOMIC DNA]</scope>
    <source>
        <strain evidence="9">KACC 11588</strain>
    </source>
</reference>
<dbReference type="CDD" id="cd04277">
    <property type="entry name" value="ZnMc_serralysin_like"/>
    <property type="match status" value="1"/>
</dbReference>
<comment type="cofactor">
    <cofactor evidence="1">
        <name>Ca(2+)</name>
        <dbReference type="ChEBI" id="CHEBI:29108"/>
    </cofactor>
</comment>
<dbReference type="InterPro" id="IPR018511">
    <property type="entry name" value="Hemolysin-typ_Ca-bd_CS"/>
</dbReference>
<dbReference type="InterPro" id="IPR050557">
    <property type="entry name" value="RTX_toxin/Mannuronan_C5-epim"/>
</dbReference>
<sequence length="426" mass="44233">MPKTASLKTLVAYLTDGYWDDMGSPSHSFSGHRIDVNLSGLDADAKAAARAAFAAWEMVADLDFREVSSGGRITFDPTYGGATTNAIIKGGTTTSATVRIGTGWSDRYGTDPGTYGFQTYLHEIGHALGLGHMGLYAGGATYDNANFANDSWQMSVMSYLDQNENRSPAVKADKAYVVGPMMADIAAIQDLYGTPSGGVTAGATRYGQGSDLGTYLDSVFAGGLTYALTLYDEGGRDLIDFSDDTRAQAVNLAGGKFSSVYGKTGNLGIATTTVIEDYRAGSGADVVTGNKARNVIDGGAGDDRLSGGDGNDRLRGGEGDDRLRGGKGNDRLDGGAGDDRLSGGGGADSFAFGVGRDTVLDFADDQDRIVLDRDLWGGADLSAAQVLDRFGRVDGDDAVLAFDGGHELRIAGLADLGALADDLAFA</sequence>
<dbReference type="InterPro" id="IPR001343">
    <property type="entry name" value="Hemolysn_Ca-bd"/>
</dbReference>
<keyword evidence="9" id="KW-1185">Reference proteome</keyword>
<gene>
    <name evidence="8" type="ORF">ACFPOC_03630</name>
</gene>
<proteinExistence type="inferred from homology"/>
<dbReference type="PANTHER" id="PTHR38340">
    <property type="entry name" value="S-LAYER PROTEIN"/>
    <property type="match status" value="1"/>
</dbReference>
<evidence type="ECO:0000256" key="1">
    <source>
        <dbReference type="ARBA" id="ARBA00001913"/>
    </source>
</evidence>
<dbReference type="PRINTS" id="PR00313">
    <property type="entry name" value="CABNDNGRPT"/>
</dbReference>
<evidence type="ECO:0000313" key="9">
    <source>
        <dbReference type="Proteomes" id="UP001596056"/>
    </source>
</evidence>
<keyword evidence="5" id="KW-0677">Repeat</keyword>
<comment type="similarity">
    <text evidence="3">Belongs to the peptidase M10B family.</text>
</comment>
<evidence type="ECO:0000256" key="4">
    <source>
        <dbReference type="ARBA" id="ARBA00022525"/>
    </source>
</evidence>
<dbReference type="Proteomes" id="UP001596056">
    <property type="component" value="Unassembled WGS sequence"/>
</dbReference>
<dbReference type="PROSITE" id="PS00330">
    <property type="entry name" value="HEMOLYSIN_CALCIUM"/>
    <property type="match status" value="3"/>
</dbReference>
<evidence type="ECO:0000256" key="2">
    <source>
        <dbReference type="ARBA" id="ARBA00004613"/>
    </source>
</evidence>
<evidence type="ECO:0000256" key="3">
    <source>
        <dbReference type="ARBA" id="ARBA00009490"/>
    </source>
</evidence>
<dbReference type="InterPro" id="IPR024079">
    <property type="entry name" value="MetalloPept_cat_dom_sf"/>
</dbReference>
<feature type="compositionally biased region" description="Basic and acidic residues" evidence="6">
    <location>
        <begin position="301"/>
        <end position="341"/>
    </location>
</feature>
<dbReference type="SMART" id="SM00235">
    <property type="entry name" value="ZnMc"/>
    <property type="match status" value="1"/>
</dbReference>
<dbReference type="RefSeq" id="WP_209837974.1">
    <property type="nucleotide sequence ID" value="NZ_JAGGJP010000002.1"/>
</dbReference>
<evidence type="ECO:0000256" key="5">
    <source>
        <dbReference type="ARBA" id="ARBA00022737"/>
    </source>
</evidence>
<dbReference type="InterPro" id="IPR013858">
    <property type="entry name" value="Peptidase_M10B_C"/>
</dbReference>
<dbReference type="PANTHER" id="PTHR38340:SF1">
    <property type="entry name" value="S-LAYER PROTEIN"/>
    <property type="match status" value="1"/>
</dbReference>
<dbReference type="Pfam" id="PF08548">
    <property type="entry name" value="Peptidase_M10_C"/>
    <property type="match status" value="1"/>
</dbReference>
<accession>A0ABW0S9F8</accession>
<organism evidence="8 9">
    <name type="scientific">Rubellimicrobium aerolatum</name>
    <dbReference type="NCBI Taxonomy" id="490979"/>
    <lineage>
        <taxon>Bacteria</taxon>
        <taxon>Pseudomonadati</taxon>
        <taxon>Pseudomonadota</taxon>
        <taxon>Alphaproteobacteria</taxon>
        <taxon>Rhodobacterales</taxon>
        <taxon>Roseobacteraceae</taxon>
        <taxon>Rubellimicrobium</taxon>
    </lineage>
</organism>
<dbReference type="SUPFAM" id="SSF51120">
    <property type="entry name" value="beta-Roll"/>
    <property type="match status" value="1"/>
</dbReference>
<feature type="region of interest" description="Disordered" evidence="6">
    <location>
        <begin position="298"/>
        <end position="341"/>
    </location>
</feature>
<evidence type="ECO:0000259" key="7">
    <source>
        <dbReference type="SMART" id="SM00235"/>
    </source>
</evidence>
<keyword evidence="4" id="KW-0964">Secreted</keyword>
<dbReference type="Gene3D" id="3.40.390.10">
    <property type="entry name" value="Collagenase (Catalytic Domain)"/>
    <property type="match status" value="1"/>
</dbReference>
<dbReference type="Gene3D" id="2.150.10.10">
    <property type="entry name" value="Serralysin-like metalloprotease, C-terminal"/>
    <property type="match status" value="2"/>
</dbReference>
<dbReference type="InterPro" id="IPR034033">
    <property type="entry name" value="Serralysin-like"/>
</dbReference>
<comment type="subcellular location">
    <subcellularLocation>
        <location evidence="2">Secreted</location>
    </subcellularLocation>
</comment>
<dbReference type="Pfam" id="PF00353">
    <property type="entry name" value="HemolysinCabind"/>
    <property type="match status" value="1"/>
</dbReference>
<dbReference type="SUPFAM" id="SSF55486">
    <property type="entry name" value="Metalloproteases ('zincins'), catalytic domain"/>
    <property type="match status" value="1"/>
</dbReference>
<feature type="domain" description="Peptidase metallopeptidase" evidence="7">
    <location>
        <begin position="25"/>
        <end position="162"/>
    </location>
</feature>
<dbReference type="InterPro" id="IPR006026">
    <property type="entry name" value="Peptidase_Metallo"/>
</dbReference>
<name>A0ABW0S9F8_9RHOB</name>
<dbReference type="InterPro" id="IPR011049">
    <property type="entry name" value="Serralysin-like_metalloprot_C"/>
</dbReference>
<evidence type="ECO:0000313" key="8">
    <source>
        <dbReference type="EMBL" id="MFC5565505.1"/>
    </source>
</evidence>